<dbReference type="Proteomes" id="UP000028194">
    <property type="component" value="Chromosome"/>
</dbReference>
<evidence type="ECO:0000313" key="3">
    <source>
        <dbReference type="EMBL" id="AIF83910.1"/>
    </source>
</evidence>
<name>A0A075MS25_9ARCH</name>
<evidence type="ECO:0000256" key="2">
    <source>
        <dbReference type="ARBA" id="ARBA00023002"/>
    </source>
</evidence>
<dbReference type="SUPFAM" id="SSF51735">
    <property type="entry name" value="NAD(P)-binding Rossmann-fold domains"/>
    <property type="match status" value="2"/>
</dbReference>
<dbReference type="GO" id="GO:0016616">
    <property type="term" value="F:oxidoreductase activity, acting on the CH-OH group of donors, NAD or NADP as acceptor"/>
    <property type="evidence" value="ECO:0007669"/>
    <property type="project" value="TreeGrafter"/>
</dbReference>
<evidence type="ECO:0000313" key="4">
    <source>
        <dbReference type="Proteomes" id="UP000028194"/>
    </source>
</evidence>
<gene>
    <name evidence="3" type="ORF">NTE_01850</name>
</gene>
<keyword evidence="2" id="KW-0560">Oxidoreductase</keyword>
<dbReference type="Pfam" id="PF00106">
    <property type="entry name" value="adh_short"/>
    <property type="match status" value="1"/>
</dbReference>
<dbReference type="eggNOG" id="arCOG01259">
    <property type="taxonomic scope" value="Archaea"/>
</dbReference>
<dbReference type="InterPro" id="IPR036291">
    <property type="entry name" value="NAD(P)-bd_dom_sf"/>
</dbReference>
<organism evidence="3 4">
    <name type="scientific">Candidatus Nitrososphaera evergladensis SR1</name>
    <dbReference type="NCBI Taxonomy" id="1459636"/>
    <lineage>
        <taxon>Archaea</taxon>
        <taxon>Nitrososphaerota</taxon>
        <taxon>Nitrososphaeria</taxon>
        <taxon>Nitrososphaerales</taxon>
        <taxon>Nitrososphaeraceae</taxon>
        <taxon>Nitrososphaera</taxon>
    </lineage>
</organism>
<dbReference type="Gene3D" id="3.40.50.720">
    <property type="entry name" value="NAD(P)-binding Rossmann-like Domain"/>
    <property type="match status" value="2"/>
</dbReference>
<protein>
    <recommendedName>
        <fullName evidence="5">Short-chain alcohol dehydrogenase</fullName>
    </recommendedName>
</protein>
<reference evidence="3 4" key="1">
    <citation type="journal article" date="2014" name="PLoS ONE">
        <title>Genome Sequence of Candidatus Nitrososphaera evergladensis from Group I.1b Enriched from Everglades Soil Reveals Novel Genomic Features of the Ammonia-Oxidizing Archaea.</title>
        <authorList>
            <person name="Zhalnina K.V."/>
            <person name="Dias R."/>
            <person name="Leonard M.T."/>
            <person name="Dorr de Quadros P."/>
            <person name="Camargo F.A."/>
            <person name="Drew J.C."/>
            <person name="Farmerie W.G."/>
            <person name="Daroub S.H."/>
            <person name="Triplett E.W."/>
        </authorList>
    </citation>
    <scope>NUCLEOTIDE SEQUENCE [LARGE SCALE GENOMIC DNA]</scope>
    <source>
        <strain evidence="3 4">SR1</strain>
    </source>
</reference>
<dbReference type="PRINTS" id="PR00081">
    <property type="entry name" value="GDHRDH"/>
</dbReference>
<dbReference type="KEGG" id="nev:NTE_01850"/>
<dbReference type="OrthoDB" id="7442at2157"/>
<dbReference type="PANTHER" id="PTHR42760">
    <property type="entry name" value="SHORT-CHAIN DEHYDROGENASES/REDUCTASES FAMILY MEMBER"/>
    <property type="match status" value="1"/>
</dbReference>
<keyword evidence="4" id="KW-1185">Reference proteome</keyword>
<evidence type="ECO:0008006" key="5">
    <source>
        <dbReference type="Google" id="ProtNLM"/>
    </source>
</evidence>
<comment type="similarity">
    <text evidence="1">Belongs to the short-chain dehydrogenases/reductases (SDR) family.</text>
</comment>
<dbReference type="GO" id="GO:0048038">
    <property type="term" value="F:quinone binding"/>
    <property type="evidence" value="ECO:0007669"/>
    <property type="project" value="TreeGrafter"/>
</dbReference>
<dbReference type="GeneID" id="41597614"/>
<dbReference type="PANTHER" id="PTHR42760:SF133">
    <property type="entry name" value="3-OXOACYL-[ACYL-CARRIER-PROTEIN] REDUCTASE"/>
    <property type="match status" value="1"/>
</dbReference>
<dbReference type="HOGENOM" id="CLU_461282_0_0_2"/>
<dbReference type="RefSeq" id="WP_148700596.1">
    <property type="nucleotide sequence ID" value="NZ_CP007174.1"/>
</dbReference>
<accession>A0A075MS25</accession>
<dbReference type="InterPro" id="IPR002347">
    <property type="entry name" value="SDR_fam"/>
</dbReference>
<sequence length="598" mass="64481">MSGLKFDGKTVVVTGSGTGIGQAIAKRFAEAGANIVIMGRRKEPLDQTAEILNDIIKKAGSKGRVATFPGVDVSDEEGINTMFEGVKKQFGRVDIIVNNAGVSGPVKTFTNASIKEFRECVAIHLTGTFWTSAAGLKAMEKGGKIITISTFFSEENRYEQRPYRFRTPYTASQGAKNRLAECLAWELAERGIRSIATNPGPVHSDRIYKTVYPKAAAEFLRVGGYPGLSSTEVEVVTAKALPYLGDADDIVKKACRDAATEIAAKRGQPDEVTVSKLAETVAGALAKMQEIAEKIQGNTSKMIVDSEFLSQDEVAEMVLNLSDEKISKLINGRVIPNDRVFYPVKPIVGTGVDILPGSELKGKVIVLTTTSSAAKDVDRVKKIAGIAQVAGAKQVIVLYRNKADEAHFKEFHSHAIDFLDETAVRRIFNTAKTHFGPIDAVIHFTGDYDYNSAFSTMPRKQWEGLIDNFLYIPGMIVKESVIAMAPEGALAEPAKFKGTKGTVTLVGPDAPVGKKISGTLRARADVFRGALRPYTATTNQELGDVLGSNIKLHLVLAGNSEGAEPNADRLHASILSLAAGAALKRNEAIFYVDEARNQ</sequence>
<dbReference type="PRINTS" id="PR00080">
    <property type="entry name" value="SDRFAMILY"/>
</dbReference>
<dbReference type="EMBL" id="CP007174">
    <property type="protein sequence ID" value="AIF83910.1"/>
    <property type="molecule type" value="Genomic_DNA"/>
</dbReference>
<dbReference type="AlphaFoldDB" id="A0A075MS25"/>
<dbReference type="STRING" id="1459636.NTE_01850"/>
<dbReference type="CDD" id="cd05233">
    <property type="entry name" value="SDR_c"/>
    <property type="match status" value="1"/>
</dbReference>
<proteinExistence type="inferred from homology"/>
<dbReference type="GO" id="GO:0006633">
    <property type="term" value="P:fatty acid biosynthetic process"/>
    <property type="evidence" value="ECO:0007669"/>
    <property type="project" value="TreeGrafter"/>
</dbReference>
<evidence type="ECO:0000256" key="1">
    <source>
        <dbReference type="ARBA" id="ARBA00006484"/>
    </source>
</evidence>